<keyword evidence="2" id="KW-1185">Reference proteome</keyword>
<dbReference type="Proteomes" id="UP001497522">
    <property type="component" value="Chromosome 11"/>
</dbReference>
<name>A0ABP1AEG2_9BRYO</name>
<evidence type="ECO:0000313" key="2">
    <source>
        <dbReference type="Proteomes" id="UP001497522"/>
    </source>
</evidence>
<organism evidence="1 2">
    <name type="scientific">Sphagnum jensenii</name>
    <dbReference type="NCBI Taxonomy" id="128206"/>
    <lineage>
        <taxon>Eukaryota</taxon>
        <taxon>Viridiplantae</taxon>
        <taxon>Streptophyta</taxon>
        <taxon>Embryophyta</taxon>
        <taxon>Bryophyta</taxon>
        <taxon>Sphagnophytina</taxon>
        <taxon>Sphagnopsida</taxon>
        <taxon>Sphagnales</taxon>
        <taxon>Sphagnaceae</taxon>
        <taxon>Sphagnum</taxon>
    </lineage>
</organism>
<protein>
    <submittedName>
        <fullName evidence="1">Uncharacterized protein</fullName>
    </submittedName>
</protein>
<dbReference type="EMBL" id="OZ023712">
    <property type="protein sequence ID" value="CAK9860932.1"/>
    <property type="molecule type" value="Genomic_DNA"/>
</dbReference>
<accession>A0ABP1AEG2</accession>
<reference evidence="1" key="1">
    <citation type="submission" date="2024-03" db="EMBL/GenBank/DDBJ databases">
        <authorList>
            <consortium name="ELIXIR-Norway"/>
            <consortium name="Elixir Norway"/>
        </authorList>
    </citation>
    <scope>NUCLEOTIDE SEQUENCE</scope>
</reference>
<proteinExistence type="predicted"/>
<sequence>MRMVKQQSRICDKLVQAAGSYQRIEVWKSGGELQLPQLDTHNFISSTCSILRPFVLQAAFLNTLICTLSIAAGR</sequence>
<evidence type="ECO:0000313" key="1">
    <source>
        <dbReference type="EMBL" id="CAK9860932.1"/>
    </source>
</evidence>
<gene>
    <name evidence="1" type="ORF">CSSPJE1EN2_LOCUS3927</name>
</gene>